<evidence type="ECO:0000259" key="8">
    <source>
        <dbReference type="PROSITE" id="PS50975"/>
    </source>
</evidence>
<dbReference type="InterPro" id="IPR011761">
    <property type="entry name" value="ATP-grasp"/>
</dbReference>
<dbReference type="AlphaFoldDB" id="A0A1I2F0U6"/>
<keyword evidence="4 6" id="KW-0067">ATP-binding</keyword>
<dbReference type="CDD" id="cd06850">
    <property type="entry name" value="biotinyl_domain"/>
    <property type="match status" value="1"/>
</dbReference>
<dbReference type="RefSeq" id="WP_093918959.1">
    <property type="nucleotide sequence ID" value="NZ_FONW01000002.1"/>
</dbReference>
<dbReference type="InterPro" id="IPR000089">
    <property type="entry name" value="Biotin_lipoyl"/>
</dbReference>
<dbReference type="InterPro" id="IPR005482">
    <property type="entry name" value="Biotin_COase_C"/>
</dbReference>
<gene>
    <name evidence="10" type="ORF">SAMN05216283_102287</name>
</gene>
<dbReference type="Pfam" id="PF02786">
    <property type="entry name" value="CPSase_L_D2"/>
    <property type="match status" value="1"/>
</dbReference>
<evidence type="ECO:0000256" key="4">
    <source>
        <dbReference type="ARBA" id="ARBA00022840"/>
    </source>
</evidence>
<sequence>MKHFQKILIANRGEIAVRILKTAQKFGVQVLAVYAAEDAASKHVELADQAILLEGDELQETYLNQDKLISIALDHGAQAIHPGYGFLSENAGFAEKVEQAGLAFIGATPAQIRLMGEKRQAIAFVERLGVPIIPGKRASVDELIQLAPELDLPILVKASGGGGGKGMEVVHDLAQLPKALKQAQRLALQYFGNDELLIEKYLSVARHIEVQVLGDGSGKAVHLFERECSIQRRYQKLIEEAPASSISENTKKKLYEAALTIVRAIEYRGAGTIEFLVDEQENFYFLEMNTRLQVEHPVTELITGIDLVEWQLRIALGEQLSLQQHQLTANGHAIELRVCAEDPTNQFMPTSGHIHDLIEPESARWDSFLTTGFHLSSNYDSLLGKLIVHGQSRAEVLEQMRQSVDSLFVGGVKTNQQFLKMVLAQPAFNQNQISTRWLEESLPALLREEEMEGEKRPVAELLVGYLLHHFYRPNSTDRATSWTEMGYWRFQQKFQVKLEEEWHAIEVSPKANSWQMSWGNQLFQVVPKQWKSSSIQFSLNDKDIVIFISEEAGLSRIQYLSQLYSLRSNHVANQVQLQRKAVVVGETKSDRVVADLFGKVVDVLVKPGDVLQKGQTLLVIESMKSEFTIQSPANAVVKTIHVSKGHLVQDKELLVDLES</sequence>
<dbReference type="Pfam" id="PF02785">
    <property type="entry name" value="Biotin_carb_C"/>
    <property type="match status" value="1"/>
</dbReference>
<dbReference type="Gene3D" id="3.30.470.20">
    <property type="entry name" value="ATP-grasp fold, B domain"/>
    <property type="match status" value="1"/>
</dbReference>
<dbReference type="Pfam" id="PF00289">
    <property type="entry name" value="Biotin_carb_N"/>
    <property type="match status" value="1"/>
</dbReference>
<feature type="domain" description="Lipoyl-binding" evidence="7">
    <location>
        <begin position="581"/>
        <end position="658"/>
    </location>
</feature>
<dbReference type="InterPro" id="IPR011054">
    <property type="entry name" value="Rudment_hybrid_motif"/>
</dbReference>
<dbReference type="GO" id="GO:0046872">
    <property type="term" value="F:metal ion binding"/>
    <property type="evidence" value="ECO:0007669"/>
    <property type="project" value="InterPro"/>
</dbReference>
<keyword evidence="3 6" id="KW-0547">Nucleotide-binding</keyword>
<dbReference type="InterPro" id="IPR005481">
    <property type="entry name" value="BC-like_N"/>
</dbReference>
<dbReference type="SUPFAM" id="SSF51246">
    <property type="entry name" value="Rudiment single hybrid motif"/>
    <property type="match status" value="1"/>
</dbReference>
<keyword evidence="2" id="KW-0436">Ligase</keyword>
<comment type="cofactor">
    <cofactor evidence="1">
        <name>biotin</name>
        <dbReference type="ChEBI" id="CHEBI:57586"/>
    </cofactor>
</comment>
<dbReference type="SUPFAM" id="SSF52440">
    <property type="entry name" value="PreATP-grasp domain"/>
    <property type="match status" value="1"/>
</dbReference>
<feature type="domain" description="Biotin carboxylation" evidence="9">
    <location>
        <begin position="3"/>
        <end position="443"/>
    </location>
</feature>
<organism evidence="10 11">
    <name type="scientific">Sunxiuqinia elliptica</name>
    <dbReference type="NCBI Taxonomy" id="655355"/>
    <lineage>
        <taxon>Bacteria</taxon>
        <taxon>Pseudomonadati</taxon>
        <taxon>Bacteroidota</taxon>
        <taxon>Bacteroidia</taxon>
        <taxon>Marinilabiliales</taxon>
        <taxon>Prolixibacteraceae</taxon>
        <taxon>Sunxiuqinia</taxon>
    </lineage>
</organism>
<dbReference type="SUPFAM" id="SSF51230">
    <property type="entry name" value="Single hybrid motif"/>
    <property type="match status" value="1"/>
</dbReference>
<dbReference type="PROSITE" id="PS50968">
    <property type="entry name" value="BIOTINYL_LIPOYL"/>
    <property type="match status" value="1"/>
</dbReference>
<dbReference type="InterPro" id="IPR011764">
    <property type="entry name" value="Biotin_carboxylation_dom"/>
</dbReference>
<dbReference type="STRING" id="655355.SAMN05216283_102287"/>
<evidence type="ECO:0000313" key="11">
    <source>
        <dbReference type="Proteomes" id="UP000198964"/>
    </source>
</evidence>
<dbReference type="PROSITE" id="PS50979">
    <property type="entry name" value="BC"/>
    <property type="match status" value="1"/>
</dbReference>
<dbReference type="GO" id="GO:0005524">
    <property type="term" value="F:ATP binding"/>
    <property type="evidence" value="ECO:0007669"/>
    <property type="project" value="UniProtKB-UniRule"/>
</dbReference>
<reference evidence="10 11" key="1">
    <citation type="submission" date="2016-10" db="EMBL/GenBank/DDBJ databases">
        <authorList>
            <person name="de Groot N.N."/>
        </authorList>
    </citation>
    <scope>NUCLEOTIDE SEQUENCE [LARGE SCALE GENOMIC DNA]</scope>
    <source>
        <strain evidence="10 11">CGMCC 1.9156</strain>
    </source>
</reference>
<dbReference type="PANTHER" id="PTHR18866">
    <property type="entry name" value="CARBOXYLASE:PYRUVATE/ACETYL-COA/PROPIONYL-COA CARBOXYLASE"/>
    <property type="match status" value="1"/>
</dbReference>
<evidence type="ECO:0000256" key="1">
    <source>
        <dbReference type="ARBA" id="ARBA00001953"/>
    </source>
</evidence>
<dbReference type="EMBL" id="FONW01000002">
    <property type="protein sequence ID" value="SFE98131.1"/>
    <property type="molecule type" value="Genomic_DNA"/>
</dbReference>
<dbReference type="InterPro" id="IPR011053">
    <property type="entry name" value="Single_hybrid_motif"/>
</dbReference>
<evidence type="ECO:0000256" key="3">
    <source>
        <dbReference type="ARBA" id="ARBA00022741"/>
    </source>
</evidence>
<keyword evidence="5" id="KW-0092">Biotin</keyword>
<accession>A0A1I2F0U6</accession>
<dbReference type="GO" id="GO:0016874">
    <property type="term" value="F:ligase activity"/>
    <property type="evidence" value="ECO:0007669"/>
    <property type="project" value="UniProtKB-KW"/>
</dbReference>
<evidence type="ECO:0000259" key="9">
    <source>
        <dbReference type="PROSITE" id="PS50979"/>
    </source>
</evidence>
<dbReference type="PROSITE" id="PS50975">
    <property type="entry name" value="ATP_GRASP"/>
    <property type="match status" value="1"/>
</dbReference>
<dbReference type="Proteomes" id="UP000198964">
    <property type="component" value="Unassembled WGS sequence"/>
</dbReference>
<evidence type="ECO:0000313" key="10">
    <source>
        <dbReference type="EMBL" id="SFE98131.1"/>
    </source>
</evidence>
<dbReference type="InterPro" id="IPR005479">
    <property type="entry name" value="CPAse_ATP-bd"/>
</dbReference>
<dbReference type="SMART" id="SM00878">
    <property type="entry name" value="Biotin_carb_C"/>
    <property type="match status" value="1"/>
</dbReference>
<evidence type="ECO:0000259" key="7">
    <source>
        <dbReference type="PROSITE" id="PS50968"/>
    </source>
</evidence>
<evidence type="ECO:0000256" key="6">
    <source>
        <dbReference type="PROSITE-ProRule" id="PRU00409"/>
    </source>
</evidence>
<proteinExistence type="predicted"/>
<dbReference type="SUPFAM" id="SSF56059">
    <property type="entry name" value="Glutathione synthetase ATP-binding domain-like"/>
    <property type="match status" value="1"/>
</dbReference>
<protein>
    <submittedName>
        <fullName evidence="10">3-methylcrotonyl-CoA carboxylase alpha subunit</fullName>
    </submittedName>
</protein>
<keyword evidence="11" id="KW-1185">Reference proteome</keyword>
<dbReference type="Pfam" id="PF00364">
    <property type="entry name" value="Biotin_lipoyl"/>
    <property type="match status" value="1"/>
</dbReference>
<dbReference type="PROSITE" id="PS00867">
    <property type="entry name" value="CPSASE_2"/>
    <property type="match status" value="1"/>
</dbReference>
<name>A0A1I2F0U6_9BACT</name>
<feature type="domain" description="ATP-grasp" evidence="8">
    <location>
        <begin position="122"/>
        <end position="316"/>
    </location>
</feature>
<dbReference type="Gene3D" id="2.40.50.100">
    <property type="match status" value="1"/>
</dbReference>
<evidence type="ECO:0000256" key="2">
    <source>
        <dbReference type="ARBA" id="ARBA00022598"/>
    </source>
</evidence>
<evidence type="ECO:0000256" key="5">
    <source>
        <dbReference type="ARBA" id="ARBA00023267"/>
    </source>
</evidence>
<dbReference type="InterPro" id="IPR050856">
    <property type="entry name" value="Biotin_carboxylase_complex"/>
</dbReference>
<dbReference type="InterPro" id="IPR016185">
    <property type="entry name" value="PreATP-grasp_dom_sf"/>
</dbReference>
<dbReference type="PANTHER" id="PTHR18866:SF127">
    <property type="match status" value="1"/>
</dbReference>